<comment type="caution">
    <text evidence="4">The sequence shown here is derived from an EMBL/GenBank/DDBJ whole genome shotgun (WGS) entry which is preliminary data.</text>
</comment>
<evidence type="ECO:0000256" key="2">
    <source>
        <dbReference type="SAM" id="MobiDB-lite"/>
    </source>
</evidence>
<reference evidence="4 5" key="1">
    <citation type="submission" date="2019-04" db="EMBL/GenBank/DDBJ databases">
        <authorList>
            <person name="Feng G."/>
            <person name="Zhang J."/>
            <person name="Zhu H."/>
        </authorList>
    </citation>
    <scope>NUCLEOTIDE SEQUENCE [LARGE SCALE GENOMIC DNA]</scope>
    <source>
        <strain evidence="4 5">JCM 19491</strain>
    </source>
</reference>
<organism evidence="4 5">
    <name type="scientific">Hymenobacter wooponensis</name>
    <dbReference type="NCBI Taxonomy" id="1525360"/>
    <lineage>
        <taxon>Bacteria</taxon>
        <taxon>Pseudomonadati</taxon>
        <taxon>Bacteroidota</taxon>
        <taxon>Cytophagia</taxon>
        <taxon>Cytophagales</taxon>
        <taxon>Hymenobacteraceae</taxon>
        <taxon>Hymenobacter</taxon>
    </lineage>
</organism>
<dbReference type="InterPro" id="IPR013990">
    <property type="entry name" value="WHy-dom"/>
</dbReference>
<keyword evidence="5" id="KW-1185">Reference proteome</keyword>
<feature type="compositionally biased region" description="Basic and acidic residues" evidence="2">
    <location>
        <begin position="293"/>
        <end position="306"/>
    </location>
</feature>
<dbReference type="PANTHER" id="PTHR31459:SF2">
    <property type="entry name" value="OS03G0843300 PROTEIN"/>
    <property type="match status" value="1"/>
</dbReference>
<evidence type="ECO:0000313" key="4">
    <source>
        <dbReference type="EMBL" id="TGD81769.1"/>
    </source>
</evidence>
<dbReference type="PANTHER" id="PTHR31459">
    <property type="match status" value="1"/>
</dbReference>
<dbReference type="Proteomes" id="UP000298284">
    <property type="component" value="Unassembled WGS sequence"/>
</dbReference>
<dbReference type="Pfam" id="PF03168">
    <property type="entry name" value="LEA_2"/>
    <property type="match status" value="2"/>
</dbReference>
<feature type="region of interest" description="Disordered" evidence="2">
    <location>
        <begin position="282"/>
        <end position="306"/>
    </location>
</feature>
<dbReference type="InterPro" id="IPR004864">
    <property type="entry name" value="LEA_2"/>
</dbReference>
<dbReference type="InterPro" id="IPR045043">
    <property type="entry name" value="Lea14-like"/>
</dbReference>
<dbReference type="EMBL" id="SRKZ01000002">
    <property type="protein sequence ID" value="TGD81769.1"/>
    <property type="molecule type" value="Genomic_DNA"/>
</dbReference>
<accession>A0A4Z0MQR5</accession>
<gene>
    <name evidence="4" type="ORF">EU557_09550</name>
</gene>
<dbReference type="Gene3D" id="2.60.40.1820">
    <property type="match status" value="2"/>
</dbReference>
<dbReference type="AlphaFoldDB" id="A0A4Z0MQR5"/>
<protein>
    <recommendedName>
        <fullName evidence="3">Water stress and hypersensitive response domain-containing protein</fullName>
    </recommendedName>
</protein>
<evidence type="ECO:0000313" key="5">
    <source>
        <dbReference type="Proteomes" id="UP000298284"/>
    </source>
</evidence>
<sequence length="306" mass="33998">MNMATQGFFGRHRVASFLLIVVVLLLAGGAYMYFKTDKGKELLPTLENASLNVNNVTANSLQAQMKVDLRNQMPVTLNIDSLSYVTRVDGEVLTKGAKDEPTVLHGDSVSHLTLPVSVQMDNLKRKVRTSQQDCVDVEMDMKLYTRLPVAGPQSIPVRVTKRVYIPKLPKIEVADVDIKDLGLKNGEAVVSLRVTNYNPFPVTVRSVRYKFSVSDDMEVEGTETKDVTFRKKGVELMPIHVRFEPKAMPKVAFKGLFKAEKTPYKLTGAAVIAAGEHNPKDMTMNFNSSGSLKDLKEVAKPEKLKN</sequence>
<name>A0A4Z0MQR5_9BACT</name>
<dbReference type="SUPFAM" id="SSF117070">
    <property type="entry name" value="LEA14-like"/>
    <property type="match status" value="2"/>
</dbReference>
<feature type="domain" description="Water stress and hypersensitive response" evidence="3">
    <location>
        <begin position="46"/>
        <end position="162"/>
    </location>
</feature>
<dbReference type="SMART" id="SM00769">
    <property type="entry name" value="WHy"/>
    <property type="match status" value="2"/>
</dbReference>
<feature type="domain" description="Water stress and hypersensitive response" evidence="3">
    <location>
        <begin position="171"/>
        <end position="291"/>
    </location>
</feature>
<evidence type="ECO:0000259" key="3">
    <source>
        <dbReference type="SMART" id="SM00769"/>
    </source>
</evidence>
<dbReference type="GO" id="GO:0009269">
    <property type="term" value="P:response to desiccation"/>
    <property type="evidence" value="ECO:0007669"/>
    <property type="project" value="InterPro"/>
</dbReference>
<evidence type="ECO:0000256" key="1">
    <source>
        <dbReference type="ARBA" id="ARBA00005960"/>
    </source>
</evidence>
<comment type="similarity">
    <text evidence="1">Belongs to the LEA type 2 family.</text>
</comment>
<proteinExistence type="inferred from homology"/>